<dbReference type="OrthoDB" id="4371169at2"/>
<evidence type="ECO:0000259" key="1">
    <source>
        <dbReference type="Pfam" id="PF08237"/>
    </source>
</evidence>
<evidence type="ECO:0000313" key="2">
    <source>
        <dbReference type="EMBL" id="CAA0078349.1"/>
    </source>
</evidence>
<keyword evidence="3" id="KW-1185">Reference proteome</keyword>
<accession>A0A5S9MPF5</accession>
<dbReference type="Proteomes" id="UP000430146">
    <property type="component" value="Unassembled WGS sequence"/>
</dbReference>
<dbReference type="RefSeq" id="WP_159228392.1">
    <property type="nucleotide sequence ID" value="NZ_CACSIP010000001.1"/>
</dbReference>
<dbReference type="Gene3D" id="3.40.50.1820">
    <property type="entry name" value="alpha/beta hydrolase"/>
    <property type="match status" value="1"/>
</dbReference>
<feature type="domain" description="PE-PPE" evidence="1">
    <location>
        <begin position="38"/>
        <end position="152"/>
    </location>
</feature>
<dbReference type="InterPro" id="IPR029058">
    <property type="entry name" value="AB_hydrolase_fold"/>
</dbReference>
<dbReference type="InterPro" id="IPR013228">
    <property type="entry name" value="PE-PPE_C"/>
</dbReference>
<proteinExistence type="predicted"/>
<gene>
    <name evidence="2" type="ORF">AELLOGFF_00016</name>
</gene>
<dbReference type="Pfam" id="PF08237">
    <property type="entry name" value="PE-PPE"/>
    <property type="match status" value="1"/>
</dbReference>
<dbReference type="AlphaFoldDB" id="A0A5S9MPF5"/>
<sequence length="198" mass="22124">MKVLTLGGMNRGRVDRLDTALQGYATKRDRIVVDYPQSASATSIPTGVMRLNEHVRKLVAAGRPFELLCSSQGAEVWSEWAEKHADQPDAPSPALLQRIILIGNPRRRLGGRGVGSLSWDWSRITATPETQYRTDDIARHGDRWANADRYPGGKLDLNWIQRILDALRDPHTYYDHVNPQAPGVLRARSGNTAYWVAG</sequence>
<evidence type="ECO:0000313" key="3">
    <source>
        <dbReference type="Proteomes" id="UP000430146"/>
    </source>
</evidence>
<protein>
    <recommendedName>
        <fullName evidence="1">PE-PPE domain-containing protein</fullName>
    </recommendedName>
</protein>
<dbReference type="EMBL" id="CACSIP010000001">
    <property type="protein sequence ID" value="CAA0078349.1"/>
    <property type="molecule type" value="Genomic_DNA"/>
</dbReference>
<reference evidence="2 3" key="1">
    <citation type="submission" date="2019-11" db="EMBL/GenBank/DDBJ databases">
        <authorList>
            <person name="Holert J."/>
        </authorList>
    </citation>
    <scope>NUCLEOTIDE SEQUENCE [LARGE SCALE GENOMIC DNA]</scope>
    <source>
        <strain evidence="2">BC8_1</strain>
    </source>
</reference>
<name>A0A5S9MPF5_MYCVN</name>
<organism evidence="2 3">
    <name type="scientific">Mycolicibacterium vanbaalenii</name>
    <name type="common">Mycobacterium vanbaalenii</name>
    <dbReference type="NCBI Taxonomy" id="110539"/>
    <lineage>
        <taxon>Bacteria</taxon>
        <taxon>Bacillati</taxon>
        <taxon>Actinomycetota</taxon>
        <taxon>Actinomycetes</taxon>
        <taxon>Mycobacteriales</taxon>
        <taxon>Mycobacteriaceae</taxon>
        <taxon>Mycolicibacterium</taxon>
    </lineage>
</organism>